<evidence type="ECO:0000313" key="2">
    <source>
        <dbReference type="Proteomes" id="UP000284706"/>
    </source>
</evidence>
<reference evidence="1 2" key="1">
    <citation type="journal article" date="2018" name="Evol. Lett.">
        <title>Horizontal gene cluster transfer increased hallucinogenic mushroom diversity.</title>
        <authorList>
            <person name="Reynolds H.T."/>
            <person name="Vijayakumar V."/>
            <person name="Gluck-Thaler E."/>
            <person name="Korotkin H.B."/>
            <person name="Matheny P.B."/>
            <person name="Slot J.C."/>
        </authorList>
    </citation>
    <scope>NUCLEOTIDE SEQUENCE [LARGE SCALE GENOMIC DNA]</scope>
    <source>
        <strain evidence="1 2">SRW20</strain>
    </source>
</reference>
<dbReference type="AlphaFoldDB" id="A0A409W6V2"/>
<dbReference type="EMBL" id="NHYE01005357">
    <property type="protein sequence ID" value="PPQ74195.1"/>
    <property type="molecule type" value="Genomic_DNA"/>
</dbReference>
<dbReference type="OrthoDB" id="449091at2759"/>
<gene>
    <name evidence="1" type="ORF">CVT26_004492</name>
</gene>
<evidence type="ECO:0000313" key="1">
    <source>
        <dbReference type="EMBL" id="PPQ74195.1"/>
    </source>
</evidence>
<organism evidence="1 2">
    <name type="scientific">Gymnopilus dilepis</name>
    <dbReference type="NCBI Taxonomy" id="231916"/>
    <lineage>
        <taxon>Eukaryota</taxon>
        <taxon>Fungi</taxon>
        <taxon>Dikarya</taxon>
        <taxon>Basidiomycota</taxon>
        <taxon>Agaricomycotina</taxon>
        <taxon>Agaricomycetes</taxon>
        <taxon>Agaricomycetidae</taxon>
        <taxon>Agaricales</taxon>
        <taxon>Agaricineae</taxon>
        <taxon>Hymenogastraceae</taxon>
        <taxon>Gymnopilus</taxon>
    </lineage>
</organism>
<keyword evidence="2" id="KW-1185">Reference proteome</keyword>
<dbReference type="Proteomes" id="UP000284706">
    <property type="component" value="Unassembled WGS sequence"/>
</dbReference>
<comment type="caution">
    <text evidence="1">The sequence shown here is derived from an EMBL/GenBank/DDBJ whole genome shotgun (WGS) entry which is preliminary data.</text>
</comment>
<protein>
    <submittedName>
        <fullName evidence="1">Uncharacterized protein</fullName>
    </submittedName>
</protein>
<dbReference type="InParanoid" id="A0A409W6V2"/>
<sequence length="149" mass="16253">MIVPASANHDNLAAALRLSHILQLYHRLDSDIILEDRALQWNSLQSWPSGNIIFIGNSSSLFAQEVLQSKKTAVDVSDSVAKVGNKKFNKAGQGQYPKSYMLFILHSDKSSLERAVRLFPFRTGIAVPEWLVAGNEMDSQGAGGLQAAG</sequence>
<dbReference type="STRING" id="231916.A0A409W6V2"/>
<name>A0A409W6V2_9AGAR</name>
<proteinExistence type="predicted"/>
<accession>A0A409W6V2</accession>